<evidence type="ECO:0000313" key="2">
    <source>
        <dbReference type="EMBL" id="KAF2589810.1"/>
    </source>
</evidence>
<accession>A0A8S9K4L9</accession>
<feature type="region of interest" description="Disordered" evidence="1">
    <location>
        <begin position="1"/>
        <end position="31"/>
    </location>
</feature>
<name>A0A8S9K4L9_BRACR</name>
<sequence length="105" mass="11326">MSGSCEQLSWVGSRKKPDNSPPSARPDLLSLSPSLPHSLCFESDDRGEPTAELLFVGSGEGEDRGRGRRGDRVIKAFMIQRGDNSANDGTGGGESIYGWDKRELS</sequence>
<evidence type="ECO:0000256" key="1">
    <source>
        <dbReference type="SAM" id="MobiDB-lite"/>
    </source>
</evidence>
<gene>
    <name evidence="2" type="ORF">F2Q70_00039620</name>
</gene>
<feature type="region of interest" description="Disordered" evidence="1">
    <location>
        <begin position="82"/>
        <end position="105"/>
    </location>
</feature>
<protein>
    <submittedName>
        <fullName evidence="2">Uncharacterized protein</fullName>
    </submittedName>
</protein>
<organism evidence="2">
    <name type="scientific">Brassica cretica</name>
    <name type="common">Mustard</name>
    <dbReference type="NCBI Taxonomy" id="69181"/>
    <lineage>
        <taxon>Eukaryota</taxon>
        <taxon>Viridiplantae</taxon>
        <taxon>Streptophyta</taxon>
        <taxon>Embryophyta</taxon>
        <taxon>Tracheophyta</taxon>
        <taxon>Spermatophyta</taxon>
        <taxon>Magnoliopsida</taxon>
        <taxon>eudicotyledons</taxon>
        <taxon>Gunneridae</taxon>
        <taxon>Pentapetalae</taxon>
        <taxon>rosids</taxon>
        <taxon>malvids</taxon>
        <taxon>Brassicales</taxon>
        <taxon>Brassicaceae</taxon>
        <taxon>Brassiceae</taxon>
        <taxon>Brassica</taxon>
    </lineage>
</organism>
<proteinExistence type="predicted"/>
<reference evidence="2" key="1">
    <citation type="submission" date="2019-12" db="EMBL/GenBank/DDBJ databases">
        <title>Genome sequencing and annotation of Brassica cretica.</title>
        <authorList>
            <person name="Studholme D.J."/>
            <person name="Sarris P.F."/>
        </authorList>
    </citation>
    <scope>NUCLEOTIDE SEQUENCE</scope>
    <source>
        <strain evidence="2">PFS-102/07</strain>
        <tissue evidence="2">Leaf</tissue>
    </source>
</reference>
<comment type="caution">
    <text evidence="2">The sequence shown here is derived from an EMBL/GenBank/DDBJ whole genome shotgun (WGS) entry which is preliminary data.</text>
</comment>
<dbReference type="EMBL" id="QGKY02000190">
    <property type="protein sequence ID" value="KAF2589810.1"/>
    <property type="molecule type" value="Genomic_DNA"/>
</dbReference>
<dbReference type="AlphaFoldDB" id="A0A8S9K4L9"/>